<dbReference type="Pfam" id="PF13704">
    <property type="entry name" value="Glyco_tranf_2_4"/>
    <property type="match status" value="1"/>
</dbReference>
<proteinExistence type="predicted"/>
<evidence type="ECO:0000313" key="1">
    <source>
        <dbReference type="EMBL" id="PJI92530.1"/>
    </source>
</evidence>
<organism evidence="1 2">
    <name type="scientific">Yoonia maricola</name>
    <dbReference type="NCBI Taxonomy" id="420999"/>
    <lineage>
        <taxon>Bacteria</taxon>
        <taxon>Pseudomonadati</taxon>
        <taxon>Pseudomonadota</taxon>
        <taxon>Alphaproteobacteria</taxon>
        <taxon>Rhodobacterales</taxon>
        <taxon>Paracoccaceae</taxon>
        <taxon>Yoonia</taxon>
    </lineage>
</organism>
<accession>A0A2M8WNM8</accession>
<sequence>MVSNDLSQARGFTLTAIIRNEMYFLPAFLRHYRTLGVKRFIFLDDQSDDDSRAFLCAQDDVMVVESKYRFGDQIPEESGHQLGLSGERMCLMWRSLLVAKYCGGEWSLHLDADEFLSLPQGQTMEALVESFANTDATTGWAVMLDMYPTAISDLSNNPNKNSLDPDAGWYFDGRPHLALNGSDEPKMVYPGCRARILHTYHLHPRTKKIERYLPFLRPNPRAFNAIRKPILLKWSADSFFETNHRVTPSVPLPMILPLMHFKFTPHIHEKIQKVVASGQHFRGGWAYRHLDQALAAMAEHDARFLDACSVKHSGFEDFRRTGNAIGFD</sequence>
<dbReference type="EMBL" id="PGTY01000001">
    <property type="protein sequence ID" value="PJI92530.1"/>
    <property type="molecule type" value="Genomic_DNA"/>
</dbReference>
<keyword evidence="2" id="KW-1185">Reference proteome</keyword>
<dbReference type="AlphaFoldDB" id="A0A2M8WNM8"/>
<gene>
    <name evidence="1" type="ORF">BC777_1383</name>
</gene>
<evidence type="ECO:0000313" key="2">
    <source>
        <dbReference type="Proteomes" id="UP000228531"/>
    </source>
</evidence>
<comment type="caution">
    <text evidence="1">The sequence shown here is derived from an EMBL/GenBank/DDBJ whole genome shotgun (WGS) entry which is preliminary data.</text>
</comment>
<dbReference type="OrthoDB" id="3010234at2"/>
<dbReference type="Proteomes" id="UP000228531">
    <property type="component" value="Unassembled WGS sequence"/>
</dbReference>
<reference evidence="1 2" key="1">
    <citation type="submission" date="2017-11" db="EMBL/GenBank/DDBJ databases">
        <title>Genomic Encyclopedia of Archaeal and Bacterial Type Strains, Phase II (KMG-II): From Individual Species to Whole Genera.</title>
        <authorList>
            <person name="Goeker M."/>
        </authorList>
    </citation>
    <scope>NUCLEOTIDE SEQUENCE [LARGE SCALE GENOMIC DNA]</scope>
    <source>
        <strain evidence="1 2">DSM 29128</strain>
    </source>
</reference>
<name>A0A2M8WNM8_9RHOB</name>
<keyword evidence="1" id="KW-0808">Transferase</keyword>
<protein>
    <submittedName>
        <fullName evidence="1">Glycosyl transferase family 2</fullName>
    </submittedName>
</protein>
<dbReference type="GO" id="GO:0016740">
    <property type="term" value="F:transferase activity"/>
    <property type="evidence" value="ECO:0007669"/>
    <property type="project" value="UniProtKB-KW"/>
</dbReference>